<dbReference type="AlphaFoldDB" id="A0A176VTC8"/>
<dbReference type="Proteomes" id="UP000077202">
    <property type="component" value="Unassembled WGS sequence"/>
</dbReference>
<feature type="region of interest" description="Disordered" evidence="1">
    <location>
        <begin position="1"/>
        <end position="50"/>
    </location>
</feature>
<comment type="caution">
    <text evidence="2">The sequence shown here is derived from an EMBL/GenBank/DDBJ whole genome shotgun (WGS) entry which is preliminary data.</text>
</comment>
<reference evidence="2" key="1">
    <citation type="submission" date="2016-03" db="EMBL/GenBank/DDBJ databases">
        <title>Mechanisms controlling the formation of the plant cell surface in tip-growing cells are functionally conserved among land plants.</title>
        <authorList>
            <person name="Honkanen S."/>
            <person name="Jones V.A."/>
            <person name="Morieri G."/>
            <person name="Champion C."/>
            <person name="Hetherington A.J."/>
            <person name="Kelly S."/>
            <person name="Saint-Marcoux D."/>
            <person name="Proust H."/>
            <person name="Prescott H."/>
            <person name="Dolan L."/>
        </authorList>
    </citation>
    <scope>NUCLEOTIDE SEQUENCE [LARGE SCALE GENOMIC DNA]</scope>
    <source>
        <tissue evidence="2">Whole gametophyte</tissue>
    </source>
</reference>
<gene>
    <name evidence="2" type="ORF">AXG93_2402s1230</name>
</gene>
<name>A0A176VTC8_MARPO</name>
<sequence>MVADESGNKEEKRLDTSRDQSEPENRVNGTRSVQKTDYNSSSRRNKLTEDIRKPGWRIEMEPCAAMRPAFLKGDEGTLLTSHEAEYIVEHLSCLGIDQRATSSTKPAGQISNLWLNLALLLQAHYNTMALCDEFVMAVSDILVYTTSDHSQIASCRYQEAVQYVKVSQWKFRDYIGKKSVVQQVALFHSEACEALGSDALLELADYTYRKVVYLNTKAWEDASAKERTASEMVNLKPEEEVEDKVARNRFCAGVCALSVLRYLTDYISSLSPCVMARLLDCHDVVMALIPLVESAPWTRKRKSGDKRWVEKYSKGKWSEVPPADRYLLVEPDVQGVSVSYVRVFTITLKTEMQKTLEDNSGVLEELQLKILNTDPDRGGLILEQVPALRESMLRRDDWREMNHLNLLVSDDYVHGLESLHKS</sequence>
<feature type="compositionally biased region" description="Basic and acidic residues" evidence="1">
    <location>
        <begin position="1"/>
        <end position="25"/>
    </location>
</feature>
<dbReference type="InterPro" id="IPR052298">
    <property type="entry name" value="ZMYND10"/>
</dbReference>
<dbReference type="PANTHER" id="PTHR13244:SF7">
    <property type="entry name" value="ZINC FINGER MYND DOMAIN-CONTAINING PROTEIN 10"/>
    <property type="match status" value="1"/>
</dbReference>
<evidence type="ECO:0000313" key="2">
    <source>
        <dbReference type="EMBL" id="OAE24064.1"/>
    </source>
</evidence>
<evidence type="ECO:0000256" key="1">
    <source>
        <dbReference type="SAM" id="MobiDB-lite"/>
    </source>
</evidence>
<proteinExistence type="predicted"/>
<keyword evidence="3" id="KW-1185">Reference proteome</keyword>
<feature type="compositionally biased region" description="Polar residues" evidence="1">
    <location>
        <begin position="27"/>
        <end position="42"/>
    </location>
</feature>
<dbReference type="GO" id="GO:0005737">
    <property type="term" value="C:cytoplasm"/>
    <property type="evidence" value="ECO:0007669"/>
    <property type="project" value="TreeGrafter"/>
</dbReference>
<organism evidence="2 3">
    <name type="scientific">Marchantia polymorpha subsp. ruderalis</name>
    <dbReference type="NCBI Taxonomy" id="1480154"/>
    <lineage>
        <taxon>Eukaryota</taxon>
        <taxon>Viridiplantae</taxon>
        <taxon>Streptophyta</taxon>
        <taxon>Embryophyta</taxon>
        <taxon>Marchantiophyta</taxon>
        <taxon>Marchantiopsida</taxon>
        <taxon>Marchantiidae</taxon>
        <taxon>Marchantiales</taxon>
        <taxon>Marchantiaceae</taxon>
        <taxon>Marchantia</taxon>
    </lineage>
</organism>
<dbReference type="PANTHER" id="PTHR13244">
    <property type="entry name" value="ZINC FINGER MYND DOMAIN CONTAINING PROTEIN 10"/>
    <property type="match status" value="1"/>
</dbReference>
<dbReference type="EMBL" id="LVLJ01002686">
    <property type="protein sequence ID" value="OAE24064.1"/>
    <property type="molecule type" value="Genomic_DNA"/>
</dbReference>
<protein>
    <submittedName>
        <fullName evidence="2">Uncharacterized protein</fullName>
    </submittedName>
</protein>
<accession>A0A176VTC8</accession>
<evidence type="ECO:0000313" key="3">
    <source>
        <dbReference type="Proteomes" id="UP000077202"/>
    </source>
</evidence>